<gene>
    <name evidence="5" type="ORF">MHYMCMPASI_00828</name>
</gene>
<evidence type="ECO:0000313" key="5">
    <source>
        <dbReference type="EMBL" id="CAG7595411.1"/>
    </source>
</evidence>
<dbReference type="PANTHER" id="PTHR30307">
    <property type="entry name" value="S-ADENOSYLMETHIONINE:TRNA RIBOSYLTRANSFERASE-ISOMERASE"/>
    <property type="match status" value="1"/>
</dbReference>
<dbReference type="GO" id="GO:0008616">
    <property type="term" value="P:tRNA queuosine(34) biosynthetic process"/>
    <property type="evidence" value="ECO:0007669"/>
    <property type="project" value="UniProtKB-KW"/>
</dbReference>
<dbReference type="AlphaFoldDB" id="A0A8S4C1N0"/>
<dbReference type="Pfam" id="PF02547">
    <property type="entry name" value="Queuosine_synth"/>
    <property type="match status" value="1"/>
</dbReference>
<dbReference type="EMBL" id="CAJVAF010000310">
    <property type="protein sequence ID" value="CAG7595411.1"/>
    <property type="molecule type" value="Genomic_DNA"/>
</dbReference>
<keyword evidence="4" id="KW-0671">Queuosine biosynthesis</keyword>
<dbReference type="GO" id="GO:0051075">
    <property type="term" value="F:S-adenosylmethionine:tRNA ribosyltransferase-isomerase activity"/>
    <property type="evidence" value="ECO:0007669"/>
    <property type="project" value="TreeGrafter"/>
</dbReference>
<evidence type="ECO:0000313" key="6">
    <source>
        <dbReference type="Proteomes" id="UP000837675"/>
    </source>
</evidence>
<keyword evidence="2" id="KW-0808">Transferase</keyword>
<sequence length="85" mass="9646">MHIENFILNQTVCEAVNYAKQNGNKVICVGTTTMRVLESVAVNNRVTPQIGATDIFIKPVHKFQIADALITNLVYLISISFRFYW</sequence>
<comment type="caution">
    <text evidence="5">The sequence shown here is derived from an EMBL/GenBank/DDBJ whole genome shotgun (WGS) entry which is preliminary data.</text>
</comment>
<dbReference type="InterPro" id="IPR003699">
    <property type="entry name" value="QueA"/>
</dbReference>
<protein>
    <submittedName>
        <fullName evidence="5">tRNA preQ1(34) S-adenosylmethionine ribosyltransferase-isomerase QueA</fullName>
    </submittedName>
</protein>
<name>A0A8S4C1N0_9ACAR</name>
<reference evidence="5" key="1">
    <citation type="submission" date="2021-06" db="EMBL/GenBank/DDBJ databases">
        <authorList>
            <person name="Nardi T."/>
            <person name="Nardi T."/>
        </authorList>
    </citation>
    <scope>NUCLEOTIDE SEQUENCE</scope>
</reference>
<evidence type="ECO:0000256" key="3">
    <source>
        <dbReference type="ARBA" id="ARBA00022691"/>
    </source>
</evidence>
<dbReference type="Gene3D" id="3.40.1780.10">
    <property type="entry name" value="QueA-like"/>
    <property type="match status" value="1"/>
</dbReference>
<keyword evidence="3" id="KW-0949">S-adenosyl-L-methionine</keyword>
<keyword evidence="6" id="KW-1185">Reference proteome</keyword>
<dbReference type="InterPro" id="IPR036100">
    <property type="entry name" value="QueA_sf"/>
</dbReference>
<dbReference type="SUPFAM" id="SSF111337">
    <property type="entry name" value="QueA-like"/>
    <property type="match status" value="1"/>
</dbReference>
<evidence type="ECO:0000256" key="4">
    <source>
        <dbReference type="ARBA" id="ARBA00022785"/>
    </source>
</evidence>
<keyword evidence="1" id="KW-0963">Cytoplasm</keyword>
<dbReference type="PANTHER" id="PTHR30307:SF0">
    <property type="entry name" value="S-ADENOSYLMETHIONINE:TRNA RIBOSYLTRANSFERASE-ISOMERASE"/>
    <property type="match status" value="1"/>
</dbReference>
<proteinExistence type="predicted"/>
<accession>A0A8S4C1N0</accession>
<dbReference type="Proteomes" id="UP000837675">
    <property type="component" value="Unassembled WGS sequence"/>
</dbReference>
<dbReference type="InterPro" id="IPR042118">
    <property type="entry name" value="QueA_dom1"/>
</dbReference>
<evidence type="ECO:0000256" key="1">
    <source>
        <dbReference type="ARBA" id="ARBA00022490"/>
    </source>
</evidence>
<evidence type="ECO:0000256" key="2">
    <source>
        <dbReference type="ARBA" id="ARBA00022679"/>
    </source>
</evidence>
<organism evidence="5 6">
    <name type="scientific">Hyalomma marginatum</name>
    <dbReference type="NCBI Taxonomy" id="34627"/>
    <lineage>
        <taxon>Eukaryota</taxon>
        <taxon>Metazoa</taxon>
        <taxon>Ecdysozoa</taxon>
        <taxon>Arthropoda</taxon>
        <taxon>Chelicerata</taxon>
        <taxon>Arachnida</taxon>
        <taxon>Acari</taxon>
        <taxon>Parasitiformes</taxon>
        <taxon>Ixodida</taxon>
        <taxon>Ixodoidea</taxon>
        <taxon>Ixodidae</taxon>
        <taxon>Hyalomminae</taxon>
        <taxon>Hyalomma</taxon>
    </lineage>
</organism>